<accession>A0ABV4CFQ7</accession>
<evidence type="ECO:0000313" key="2">
    <source>
        <dbReference type="EMBL" id="MEY8039868.1"/>
    </source>
</evidence>
<comment type="caution">
    <text evidence="2">The sequence shown here is derived from an EMBL/GenBank/DDBJ whole genome shotgun (WGS) entry which is preliminary data.</text>
</comment>
<sequence length="877" mass="96198">MDVHVEPTFVVRVAGLPLEVLDRLRTPRTAALVEAALDAEQWLDEHQEELSDALHEVVGATTDTALRRRLLTLRRDVHRSRAPRSGLVDADLLGALPGSVAAAAGTWHRRVTERDALVERAAAGFDAEADEQRHALHDIATAPDFRRGLVLASEDLRRSLSKAGPHRADRKLERKLAKYLARMASKTSPYSTFTGAALGRWAGADESPRWTTGTRWRSVVELNAFTQQQIPRTLASWPEIRPTLPVAVNSSAVEDDRAVRFLGRDGGEALLELPASETLRRFLAEIGHGDDRTWGGVVRALSAVDGGGRDAAVGAFLDRLIDMGLVEIGFGIPDDADDPLGRLVDALARFPQQRVVEARRSLAGLRAELDGYGGIDGPDDRRTRAASIDDRLREVYDLLGWTASGEEFPKNAFYEDVLITEDTPVVPPRTWRETFGELDLVRRLAGLYDRFLPGRIAAEAFFADHFGVGARVPLLDFYGAFSAALSASARPDARVSGADLLACYERAFPVPRTGLPRLDELADWQEKVVAAVAGASVDGTGVRRWEPDAVRALLDGLPEFVRPIESLACYLQPVADGAIRERAVLNELMTGFGRSRARLLRLGRTAGVAGPPAPARRPLPGERVPAEVTGTVGSNLNLTHPATHYEISYPASTSDRPPEQRIPLGDLVVAHDPAVGELRLLSRSRGFEVLPVHLGVMVEFLLPAAHRFLLQMFGQAVPRFEFVKQLATAAPSGERDGVRRHPRLALGGLVLNRAAWSVRAADLPRRENRGSVDHLLAVNRWRRRHGLPHRCFVRAIAARGEAARRSRVAGLFDKTRKPVYVDFSSELFLNVFEEVAGSTDQLLVFEEALPGPAELLLRDEHGRPRASEFVVEVGRHG</sequence>
<name>A0ABV4CFQ7_9PSEU</name>
<evidence type="ECO:0000313" key="3">
    <source>
        <dbReference type="Proteomes" id="UP001564626"/>
    </source>
</evidence>
<dbReference type="Proteomes" id="UP001564626">
    <property type="component" value="Unassembled WGS sequence"/>
</dbReference>
<dbReference type="RefSeq" id="WP_369774734.1">
    <property type="nucleotide sequence ID" value="NZ_JBGEHV010000015.1"/>
</dbReference>
<proteinExistence type="predicted"/>
<organism evidence="2 3">
    <name type="scientific">Saccharopolyspora cebuensis</name>
    <dbReference type="NCBI Taxonomy" id="418759"/>
    <lineage>
        <taxon>Bacteria</taxon>
        <taxon>Bacillati</taxon>
        <taxon>Actinomycetota</taxon>
        <taxon>Actinomycetes</taxon>
        <taxon>Pseudonocardiales</taxon>
        <taxon>Pseudonocardiaceae</taxon>
        <taxon>Saccharopolyspora</taxon>
    </lineage>
</organism>
<dbReference type="EMBL" id="JBGEHV010000015">
    <property type="protein sequence ID" value="MEY8039868.1"/>
    <property type="molecule type" value="Genomic_DNA"/>
</dbReference>
<gene>
    <name evidence="2" type="ORF">AB8O55_10710</name>
</gene>
<dbReference type="Pfam" id="PF04738">
    <property type="entry name" value="Lant_dehydr_N"/>
    <property type="match status" value="1"/>
</dbReference>
<evidence type="ECO:0000259" key="1">
    <source>
        <dbReference type="Pfam" id="PF04738"/>
    </source>
</evidence>
<dbReference type="InterPro" id="IPR006827">
    <property type="entry name" value="Lant_deHydtase_N"/>
</dbReference>
<feature type="domain" description="Lantibiotic dehydratase N-terminal" evidence="1">
    <location>
        <begin position="143"/>
        <end position="793"/>
    </location>
</feature>
<reference evidence="2 3" key="1">
    <citation type="submission" date="2024-08" db="EMBL/GenBank/DDBJ databases">
        <title>Genome mining of Saccharopolyspora cebuensis PGLac3 from Nigerian medicinal plant.</title>
        <authorList>
            <person name="Ezeobiora C.E."/>
            <person name="Igbokwe N.H."/>
            <person name="Amin D.H."/>
            <person name="Mendie U.E."/>
        </authorList>
    </citation>
    <scope>NUCLEOTIDE SEQUENCE [LARGE SCALE GENOMIC DNA]</scope>
    <source>
        <strain evidence="2 3">PGLac3</strain>
    </source>
</reference>
<keyword evidence="3" id="KW-1185">Reference proteome</keyword>
<protein>
    <submittedName>
        <fullName evidence="2">Lantibiotic dehydratase</fullName>
    </submittedName>
</protein>